<proteinExistence type="predicted"/>
<organism evidence="2 3">
    <name type="scientific">Ursus americanus</name>
    <name type="common">American black bear</name>
    <name type="synonym">Euarctos americanus</name>
    <dbReference type="NCBI Taxonomy" id="9643"/>
    <lineage>
        <taxon>Eukaryota</taxon>
        <taxon>Metazoa</taxon>
        <taxon>Chordata</taxon>
        <taxon>Craniata</taxon>
        <taxon>Vertebrata</taxon>
        <taxon>Euteleostomi</taxon>
        <taxon>Mammalia</taxon>
        <taxon>Eutheria</taxon>
        <taxon>Laurasiatheria</taxon>
        <taxon>Carnivora</taxon>
        <taxon>Caniformia</taxon>
        <taxon>Ursidae</taxon>
        <taxon>Ursus</taxon>
    </lineage>
</organism>
<accession>A0A452S7G9</accession>
<feature type="region of interest" description="Disordered" evidence="1">
    <location>
        <begin position="1"/>
        <end position="42"/>
    </location>
</feature>
<reference evidence="3" key="1">
    <citation type="submission" date="2016-06" db="EMBL/GenBank/DDBJ databases">
        <title>De novo assembly and RNA-Seq shows season-dependent expression and editing in black bear kidneys.</title>
        <authorList>
            <person name="Korstanje R."/>
            <person name="Srivastava A."/>
            <person name="Sarsani V.K."/>
            <person name="Sheehan S.M."/>
            <person name="Seger R.L."/>
            <person name="Barter M.E."/>
            <person name="Lindqvist C."/>
            <person name="Brody L.C."/>
            <person name="Mullikin J.C."/>
        </authorList>
    </citation>
    <scope>NUCLEOTIDE SEQUENCE [LARGE SCALE GENOMIC DNA]</scope>
</reference>
<reference evidence="2" key="2">
    <citation type="submission" date="2025-08" db="UniProtKB">
        <authorList>
            <consortium name="Ensembl"/>
        </authorList>
    </citation>
    <scope>IDENTIFICATION</scope>
</reference>
<feature type="compositionally biased region" description="Polar residues" evidence="1">
    <location>
        <begin position="1"/>
        <end position="18"/>
    </location>
</feature>
<keyword evidence="3" id="KW-1185">Reference proteome</keyword>
<evidence type="ECO:0000313" key="3">
    <source>
        <dbReference type="Proteomes" id="UP000291022"/>
    </source>
</evidence>
<dbReference type="AlphaFoldDB" id="A0A452S7G9"/>
<evidence type="ECO:0000313" key="2">
    <source>
        <dbReference type="Ensembl" id="ENSUAMP00000028068.1"/>
    </source>
</evidence>
<evidence type="ECO:0000256" key="1">
    <source>
        <dbReference type="SAM" id="MobiDB-lite"/>
    </source>
</evidence>
<sequence length="92" mass="10255">MGNRHSQSYSLSEGSQQLPKGDIQPSAAVQPLGHPSGSGQPEAQQPRFFMCLFVISTSSLEKCLFTVFCPFLDWIICFLGVEFDKFFIDLGY</sequence>
<dbReference type="STRING" id="9643.ENSUAMP00000028068"/>
<protein>
    <submittedName>
        <fullName evidence="2">Uncharacterized protein</fullName>
    </submittedName>
</protein>
<reference evidence="2" key="3">
    <citation type="submission" date="2025-09" db="UniProtKB">
        <authorList>
            <consortium name="Ensembl"/>
        </authorList>
    </citation>
    <scope>IDENTIFICATION</scope>
</reference>
<dbReference type="Proteomes" id="UP000291022">
    <property type="component" value="Unassembled WGS sequence"/>
</dbReference>
<dbReference type="Ensembl" id="ENSUAMT00000031351.1">
    <property type="protein sequence ID" value="ENSUAMP00000028068.1"/>
    <property type="gene ID" value="ENSUAMG00000021689.1"/>
</dbReference>
<name>A0A452S7G9_URSAM</name>